<dbReference type="Pfam" id="PF07331">
    <property type="entry name" value="TctB"/>
    <property type="match status" value="1"/>
</dbReference>
<dbReference type="RefSeq" id="WP_149298497.1">
    <property type="nucleotide sequence ID" value="NZ_VTWH01000001.1"/>
</dbReference>
<protein>
    <submittedName>
        <fullName evidence="3">Tripartite tricarboxylate transporter TctB family protein</fullName>
    </submittedName>
</protein>
<feature type="transmembrane region" description="Helical" evidence="1">
    <location>
        <begin position="12"/>
        <end position="33"/>
    </location>
</feature>
<reference evidence="3 4" key="1">
    <citation type="submission" date="2019-08" db="EMBL/GenBank/DDBJ databases">
        <title>Aureimonas fodiniaquatilis sp. nov., isolated from a coal mine wastewater.</title>
        <authorList>
            <person name="Kim W."/>
        </authorList>
    </citation>
    <scope>NUCLEOTIDE SEQUENCE [LARGE SCALE GENOMIC DNA]</scope>
    <source>
        <strain evidence="3 4">CAU 1482</strain>
    </source>
</reference>
<dbReference type="AlphaFoldDB" id="A0A5B0E1T4"/>
<keyword evidence="4" id="KW-1185">Reference proteome</keyword>
<accession>A0A5B0E1T4</accession>
<comment type="caution">
    <text evidence="3">The sequence shown here is derived from an EMBL/GenBank/DDBJ whole genome shotgun (WGS) entry which is preliminary data.</text>
</comment>
<sequence length="161" mass="17432">MTKNTVDLATSVVLLGLCAFGFYLTLSFAPPVLRGYPGAAFFPQLILVLLSVLSVCLLVRSLRRASADKQAGRVIPANSPLGENGALFLIAVVTAIGMVVLMPIVGFEIAAFTYLAGYLYFRFRKPLPTLIGAASGMLVLYVLFVLALRVQLPLKFLPYYL</sequence>
<feature type="domain" description="DUF1468" evidence="2">
    <location>
        <begin position="10"/>
        <end position="153"/>
    </location>
</feature>
<dbReference type="OrthoDB" id="8449605at2"/>
<keyword evidence="1" id="KW-0812">Transmembrane</keyword>
<keyword evidence="1" id="KW-1133">Transmembrane helix</keyword>
<evidence type="ECO:0000313" key="3">
    <source>
        <dbReference type="EMBL" id="KAA0972618.1"/>
    </source>
</evidence>
<feature type="transmembrane region" description="Helical" evidence="1">
    <location>
        <begin position="39"/>
        <end position="59"/>
    </location>
</feature>
<feature type="transmembrane region" description="Helical" evidence="1">
    <location>
        <begin position="127"/>
        <end position="148"/>
    </location>
</feature>
<name>A0A5B0E1T4_9HYPH</name>
<dbReference type="InterPro" id="IPR009936">
    <property type="entry name" value="DUF1468"/>
</dbReference>
<evidence type="ECO:0000256" key="1">
    <source>
        <dbReference type="SAM" id="Phobius"/>
    </source>
</evidence>
<feature type="transmembrane region" description="Helical" evidence="1">
    <location>
        <begin position="88"/>
        <end position="121"/>
    </location>
</feature>
<evidence type="ECO:0000259" key="2">
    <source>
        <dbReference type="Pfam" id="PF07331"/>
    </source>
</evidence>
<gene>
    <name evidence="3" type="ORF">FPY71_05965</name>
</gene>
<dbReference type="EMBL" id="VTWH01000001">
    <property type="protein sequence ID" value="KAA0972618.1"/>
    <property type="molecule type" value="Genomic_DNA"/>
</dbReference>
<keyword evidence="1" id="KW-0472">Membrane</keyword>
<proteinExistence type="predicted"/>
<evidence type="ECO:0000313" key="4">
    <source>
        <dbReference type="Proteomes" id="UP000324738"/>
    </source>
</evidence>
<dbReference type="Proteomes" id="UP000324738">
    <property type="component" value="Unassembled WGS sequence"/>
</dbReference>
<organism evidence="3 4">
    <name type="scientific">Aureimonas fodinaquatilis</name>
    <dbReference type="NCBI Taxonomy" id="2565783"/>
    <lineage>
        <taxon>Bacteria</taxon>
        <taxon>Pseudomonadati</taxon>
        <taxon>Pseudomonadota</taxon>
        <taxon>Alphaproteobacteria</taxon>
        <taxon>Hyphomicrobiales</taxon>
        <taxon>Aurantimonadaceae</taxon>
        <taxon>Aureimonas</taxon>
    </lineage>
</organism>